<dbReference type="RefSeq" id="WP_147830907.1">
    <property type="nucleotide sequence ID" value="NZ_BPQG01000035.1"/>
</dbReference>
<evidence type="ECO:0000256" key="5">
    <source>
        <dbReference type="ARBA" id="ARBA00022741"/>
    </source>
</evidence>
<dbReference type="Proteomes" id="UP001055117">
    <property type="component" value="Unassembled WGS sequence"/>
</dbReference>
<dbReference type="InterPro" id="IPR050388">
    <property type="entry name" value="ABC_Ni/Peptide_Import"/>
</dbReference>
<comment type="similarity">
    <text evidence="2">Belongs to the ABC transporter superfamily.</text>
</comment>
<dbReference type="EMBL" id="BPQG01000035">
    <property type="protein sequence ID" value="GJD44573.1"/>
    <property type="molecule type" value="Genomic_DNA"/>
</dbReference>
<name>A0ABQ4QH67_9HYPH</name>
<keyword evidence="6 9" id="KW-0067">ATP-binding</keyword>
<keyword evidence="7" id="KW-0472">Membrane</keyword>
<protein>
    <submittedName>
        <fullName evidence="9">Oligopeptide transport ATP-binding protein OppD</fullName>
    </submittedName>
</protein>
<evidence type="ECO:0000256" key="7">
    <source>
        <dbReference type="ARBA" id="ARBA00023136"/>
    </source>
</evidence>
<dbReference type="InterPro" id="IPR013563">
    <property type="entry name" value="Oligopep_ABC_C"/>
</dbReference>
<reference evidence="9 10" key="1">
    <citation type="journal article" date="2021" name="Front. Microbiol.">
        <title>Comprehensive Comparative Genomics and Phenotyping of Methylobacterium Species.</title>
        <authorList>
            <person name="Alessa O."/>
            <person name="Ogura Y."/>
            <person name="Fujitani Y."/>
            <person name="Takami H."/>
            <person name="Hayashi T."/>
            <person name="Sahin N."/>
            <person name="Tani A."/>
        </authorList>
    </citation>
    <scope>NUCLEOTIDE SEQUENCE [LARGE SCALE GENOMIC DNA]</scope>
    <source>
        <strain evidence="9 10">DSM 23679</strain>
    </source>
</reference>
<dbReference type="InterPro" id="IPR003593">
    <property type="entry name" value="AAA+_ATPase"/>
</dbReference>
<dbReference type="PROSITE" id="PS00211">
    <property type="entry name" value="ABC_TRANSPORTER_1"/>
    <property type="match status" value="1"/>
</dbReference>
<evidence type="ECO:0000256" key="2">
    <source>
        <dbReference type="ARBA" id="ARBA00005417"/>
    </source>
</evidence>
<evidence type="ECO:0000259" key="8">
    <source>
        <dbReference type="PROSITE" id="PS50893"/>
    </source>
</evidence>
<keyword evidence="4" id="KW-1003">Cell membrane</keyword>
<dbReference type="InterPro" id="IPR027417">
    <property type="entry name" value="P-loop_NTPase"/>
</dbReference>
<proteinExistence type="inferred from homology"/>
<dbReference type="Gene3D" id="3.40.50.300">
    <property type="entry name" value="P-loop containing nucleotide triphosphate hydrolases"/>
    <property type="match status" value="1"/>
</dbReference>
<evidence type="ECO:0000256" key="6">
    <source>
        <dbReference type="ARBA" id="ARBA00022840"/>
    </source>
</evidence>
<dbReference type="NCBIfam" id="TIGR01727">
    <property type="entry name" value="oligo_HPY"/>
    <property type="match status" value="1"/>
</dbReference>
<evidence type="ECO:0000313" key="9">
    <source>
        <dbReference type="EMBL" id="GJD44573.1"/>
    </source>
</evidence>
<dbReference type="SMART" id="SM00382">
    <property type="entry name" value="AAA"/>
    <property type="match status" value="1"/>
</dbReference>
<dbReference type="Pfam" id="PF00005">
    <property type="entry name" value="ABC_tran"/>
    <property type="match status" value="1"/>
</dbReference>
<gene>
    <name evidence="9" type="primary">oppD_2</name>
    <name evidence="9" type="ORF">AFCDBAGC_2440</name>
</gene>
<keyword evidence="10" id="KW-1185">Reference proteome</keyword>
<keyword evidence="5" id="KW-0547">Nucleotide-binding</keyword>
<dbReference type="PANTHER" id="PTHR43297">
    <property type="entry name" value="OLIGOPEPTIDE TRANSPORT ATP-BINDING PROTEIN APPD"/>
    <property type="match status" value="1"/>
</dbReference>
<dbReference type="CDD" id="cd03257">
    <property type="entry name" value="ABC_NikE_OppD_transporters"/>
    <property type="match status" value="1"/>
</dbReference>
<keyword evidence="3" id="KW-0813">Transport</keyword>
<dbReference type="GO" id="GO:0005524">
    <property type="term" value="F:ATP binding"/>
    <property type="evidence" value="ECO:0007669"/>
    <property type="project" value="UniProtKB-KW"/>
</dbReference>
<dbReference type="PROSITE" id="PS50893">
    <property type="entry name" value="ABC_TRANSPORTER_2"/>
    <property type="match status" value="1"/>
</dbReference>
<evidence type="ECO:0000256" key="1">
    <source>
        <dbReference type="ARBA" id="ARBA00004417"/>
    </source>
</evidence>
<comment type="subcellular location">
    <subcellularLocation>
        <location evidence="1">Cell inner membrane</location>
        <topology evidence="1">Peripheral membrane protein</topology>
    </subcellularLocation>
</comment>
<evidence type="ECO:0000313" key="10">
    <source>
        <dbReference type="Proteomes" id="UP001055117"/>
    </source>
</evidence>
<feature type="domain" description="ABC transporter" evidence="8">
    <location>
        <begin position="6"/>
        <end position="256"/>
    </location>
</feature>
<dbReference type="Pfam" id="PF08352">
    <property type="entry name" value="oligo_HPY"/>
    <property type="match status" value="1"/>
</dbReference>
<dbReference type="InterPro" id="IPR017871">
    <property type="entry name" value="ABC_transporter-like_CS"/>
</dbReference>
<dbReference type="InterPro" id="IPR003439">
    <property type="entry name" value="ABC_transporter-like_ATP-bd"/>
</dbReference>
<evidence type="ECO:0000256" key="4">
    <source>
        <dbReference type="ARBA" id="ARBA00022475"/>
    </source>
</evidence>
<accession>A0ABQ4QH67</accession>
<sequence>MTAPVLALENLSVGFRAGGREHVAVDRVSLTVNRGEVLGLVGESGSGKSVTGLALMGLIEAPGRVSGGRILFEGRDIAGLPEAELRPLRGKRMAMIFQDPMTTLNPVLRVETQVVEAIRAHERVGAAAARARAREALVKVGIPAPDERLRAYPHQLSGGMRQRIAIAIALLHAPALLIADEPTTALDVTIQAQILAEAQALCAEMGTALIWITHDLAVVAGLADRLCVMYAGRIVEGGPVADVIEAPLHPYTAGLIGSAPSRNARGVPLTQIPGMVPSLVDRPPGCAFAPRCPAATPDCAAPPPTALAEPSRFALCRHPLQPARFT</sequence>
<dbReference type="PANTHER" id="PTHR43297:SF2">
    <property type="entry name" value="DIPEPTIDE TRANSPORT ATP-BINDING PROTEIN DPPD"/>
    <property type="match status" value="1"/>
</dbReference>
<organism evidence="9 10">
    <name type="scientific">Methylobacterium cerastii</name>
    <dbReference type="NCBI Taxonomy" id="932741"/>
    <lineage>
        <taxon>Bacteria</taxon>
        <taxon>Pseudomonadati</taxon>
        <taxon>Pseudomonadota</taxon>
        <taxon>Alphaproteobacteria</taxon>
        <taxon>Hyphomicrobiales</taxon>
        <taxon>Methylobacteriaceae</taxon>
        <taxon>Methylobacterium</taxon>
    </lineage>
</organism>
<comment type="caution">
    <text evidence="9">The sequence shown here is derived from an EMBL/GenBank/DDBJ whole genome shotgun (WGS) entry which is preliminary data.</text>
</comment>
<dbReference type="SUPFAM" id="SSF52540">
    <property type="entry name" value="P-loop containing nucleoside triphosphate hydrolases"/>
    <property type="match status" value="1"/>
</dbReference>
<evidence type="ECO:0000256" key="3">
    <source>
        <dbReference type="ARBA" id="ARBA00022448"/>
    </source>
</evidence>